<dbReference type="Pfam" id="PF02558">
    <property type="entry name" value="ApbA"/>
    <property type="match status" value="1"/>
</dbReference>
<dbReference type="SUPFAM" id="SSF48179">
    <property type="entry name" value="6-phosphogluconate dehydrogenase C-terminal domain-like"/>
    <property type="match status" value="1"/>
</dbReference>
<dbReference type="InterPro" id="IPR013332">
    <property type="entry name" value="KPR_N"/>
</dbReference>
<dbReference type="GO" id="GO:0005737">
    <property type="term" value="C:cytoplasm"/>
    <property type="evidence" value="ECO:0007669"/>
    <property type="project" value="TreeGrafter"/>
</dbReference>
<gene>
    <name evidence="3" type="ORF">HYPSUDRAFT_558962</name>
</gene>
<dbReference type="Gene3D" id="1.10.1040.10">
    <property type="entry name" value="N-(1-d-carboxylethyl)-l-norvaline Dehydrogenase, domain 2"/>
    <property type="match status" value="1"/>
</dbReference>
<accession>A0A0D2PWG4</accession>
<evidence type="ECO:0000259" key="2">
    <source>
        <dbReference type="Pfam" id="PF08546"/>
    </source>
</evidence>
<sequence length="377" mass="41035">MSAPLKDVLLVGFGAVGAIYSLILKRGGLARVTVVARSNYQIVKDEGVHFQSKKYGNIKGWKPDRLCQSVAEAADTPYSYVLVTTKAIPELIKTSKILAPLLTKEYTDKFSQPTYVLVQNGLNVEVDLYSAIKALGRGDPSVISTALWIGTNLLGPNVVEHSNFDRLSIGAYRPGDYTTTTNSPEEDTLLRDFGALLEAGGTTLSVVPEIQRMKFNKNFWNVAFSSFPTLTQYTVPAIFRPPPADPSVSYTPYVAPATADLISEYTIPAIRATLQEVLALGRALGFPDSPEGLPSSVVDSVIENTRALHEKADSTHVPSMLLDARKGYPIEVEVILGEVVRMGRARNVPLPRVETLYGLLLIVQNQILRKSESGAGK</sequence>
<dbReference type="AlphaFoldDB" id="A0A0D2PWG4"/>
<dbReference type="PANTHER" id="PTHR21708">
    <property type="entry name" value="PROBABLE 2-DEHYDROPANTOATE 2-REDUCTASE"/>
    <property type="match status" value="1"/>
</dbReference>
<dbReference type="InterPro" id="IPR013752">
    <property type="entry name" value="KPA_reductase"/>
</dbReference>
<dbReference type="Pfam" id="PF08546">
    <property type="entry name" value="ApbA_C"/>
    <property type="match status" value="1"/>
</dbReference>
<name>A0A0D2PWG4_HYPSF</name>
<keyword evidence="4" id="KW-1185">Reference proteome</keyword>
<evidence type="ECO:0000259" key="1">
    <source>
        <dbReference type="Pfam" id="PF02558"/>
    </source>
</evidence>
<reference evidence="4" key="1">
    <citation type="submission" date="2014-04" db="EMBL/GenBank/DDBJ databases">
        <title>Evolutionary Origins and Diversification of the Mycorrhizal Mutualists.</title>
        <authorList>
            <consortium name="DOE Joint Genome Institute"/>
            <consortium name="Mycorrhizal Genomics Consortium"/>
            <person name="Kohler A."/>
            <person name="Kuo A."/>
            <person name="Nagy L.G."/>
            <person name="Floudas D."/>
            <person name="Copeland A."/>
            <person name="Barry K.W."/>
            <person name="Cichocki N."/>
            <person name="Veneault-Fourrey C."/>
            <person name="LaButti K."/>
            <person name="Lindquist E.A."/>
            <person name="Lipzen A."/>
            <person name="Lundell T."/>
            <person name="Morin E."/>
            <person name="Murat C."/>
            <person name="Riley R."/>
            <person name="Ohm R."/>
            <person name="Sun H."/>
            <person name="Tunlid A."/>
            <person name="Henrissat B."/>
            <person name="Grigoriev I.V."/>
            <person name="Hibbett D.S."/>
            <person name="Martin F."/>
        </authorList>
    </citation>
    <scope>NUCLEOTIDE SEQUENCE [LARGE SCALE GENOMIC DNA]</scope>
    <source>
        <strain evidence="4">FD-334 SS-4</strain>
    </source>
</reference>
<dbReference type="OMA" id="EHNDFDR"/>
<evidence type="ECO:0000313" key="3">
    <source>
        <dbReference type="EMBL" id="KJA23830.1"/>
    </source>
</evidence>
<dbReference type="PANTHER" id="PTHR21708:SF43">
    <property type="entry name" value="KETOPANTOATE REDUCTASE C-TERMINAL DOMAIN-CONTAINING PROTEIN"/>
    <property type="match status" value="1"/>
</dbReference>
<proteinExistence type="predicted"/>
<dbReference type="InterPro" id="IPR008927">
    <property type="entry name" value="6-PGluconate_DH-like_C_sf"/>
</dbReference>
<protein>
    <recommendedName>
        <fullName evidence="5">6-phosphogluconate dehydrogenase C-terminal domain-like protein</fullName>
    </recommendedName>
</protein>
<dbReference type="InterPro" id="IPR013328">
    <property type="entry name" value="6PGD_dom2"/>
</dbReference>
<dbReference type="InterPro" id="IPR051402">
    <property type="entry name" value="KPR-Related"/>
</dbReference>
<evidence type="ECO:0000313" key="4">
    <source>
        <dbReference type="Proteomes" id="UP000054270"/>
    </source>
</evidence>
<feature type="domain" description="Ketopantoate reductase C-terminal" evidence="2">
    <location>
        <begin position="263"/>
        <end position="360"/>
    </location>
</feature>
<dbReference type="Gene3D" id="3.40.50.720">
    <property type="entry name" value="NAD(P)-binding Rossmann-like Domain"/>
    <property type="match status" value="1"/>
</dbReference>
<dbReference type="Proteomes" id="UP000054270">
    <property type="component" value="Unassembled WGS sequence"/>
</dbReference>
<organism evidence="3 4">
    <name type="scientific">Hypholoma sublateritium (strain FD-334 SS-4)</name>
    <dbReference type="NCBI Taxonomy" id="945553"/>
    <lineage>
        <taxon>Eukaryota</taxon>
        <taxon>Fungi</taxon>
        <taxon>Dikarya</taxon>
        <taxon>Basidiomycota</taxon>
        <taxon>Agaricomycotina</taxon>
        <taxon>Agaricomycetes</taxon>
        <taxon>Agaricomycetidae</taxon>
        <taxon>Agaricales</taxon>
        <taxon>Agaricineae</taxon>
        <taxon>Strophariaceae</taxon>
        <taxon>Hypholoma</taxon>
    </lineage>
</organism>
<dbReference type="OrthoDB" id="3609at2759"/>
<dbReference type="EMBL" id="KN817540">
    <property type="protein sequence ID" value="KJA23830.1"/>
    <property type="molecule type" value="Genomic_DNA"/>
</dbReference>
<evidence type="ECO:0008006" key="5">
    <source>
        <dbReference type="Google" id="ProtNLM"/>
    </source>
</evidence>
<feature type="domain" description="Ketopantoate reductase N-terminal" evidence="1">
    <location>
        <begin position="8"/>
        <end position="173"/>
    </location>
</feature>
<dbReference type="STRING" id="945553.A0A0D2PWG4"/>